<comment type="caution">
    <text evidence="2">The sequence shown here is derived from an EMBL/GenBank/DDBJ whole genome shotgun (WGS) entry which is preliminary data.</text>
</comment>
<dbReference type="Gene3D" id="3.90.320.10">
    <property type="match status" value="1"/>
</dbReference>
<dbReference type="InterPro" id="IPR038726">
    <property type="entry name" value="PDDEXK_AddAB-type"/>
</dbReference>
<evidence type="ECO:0000313" key="3">
    <source>
        <dbReference type="Proteomes" id="UP000321201"/>
    </source>
</evidence>
<name>A0A5C7EQ92_9PROT</name>
<feature type="domain" description="PD-(D/E)XK endonuclease-like" evidence="1">
    <location>
        <begin position="627"/>
        <end position="884"/>
    </location>
</feature>
<evidence type="ECO:0000259" key="1">
    <source>
        <dbReference type="Pfam" id="PF12705"/>
    </source>
</evidence>
<sequence>MTGAAGFPSLSRPVLFERLEAGGVALTANRRLARFLKHEYDRRQQARGLAVWPTPEILPLSAWLERLYADAGVAAGPRLLSSFQEQALWERVIGESEAANPLLQVASTASMARQAWQLAHAYRLWEPLERQPLNEDCRAFLRWARGFRELARTLGAIDVARLPDLLAVWIRERQVPVPREAVLCGFQEMTPQERELFAALGHAGCALAELAPPDGAARPMRLALPSRKDEVLTAARWARARLDADPHARIGVVVPALMEQRRQLARVFAQVMQPAAGLPKTPRAALPFNVSLGEPLAAYPLVDTALAVLELLRGETDLNRLGSLLRSPFIAGAQAEQAPRALLDAHLRARGEPQVELRRLRLLALEEDARGQPRPYAAPVLAHSLEALLVLADENGDAVRAPSEWAEVFFAALTALGFPGGRTLTSEEYQVHEKWRELLTTLASLDVALPRLPLAGALSRVKRMAADTLFQPASPEVPVQILGVLEADHLEFDHLWVMGLTDEAWPASPRPNPFLPIPLQARAGLPHASAERELAFAQRLTDGWFVSTKELVLSHPRREGDRDLAASPLIAGVPAVEAAVLGLAESPIYRDVIHGSGRMECVEDTTGPSHPPGDLARGGSQVFRDQAACPFRAFAAHRLASASLGLPQPGLSAAERGSLLHQVLARVWAQLRSRQALERISPERLEAIVKAAAEEAVKALARERPRTLSGRYAALEKERLARLTLAWLEEVERARGDFEVEAAEAQQELTVGGLTVRVTLDRVDRFPDGRRAIIDYKTGEARPSHWEDGRLEEPQLPLYAIGSTDPVAAVAFAQIRPGDMGFRGVAAARVDMPGVRYREDWDTLLGAWRQALEALGRAFVAGDARVDPKQYPRTCEHCDQGLLCRVHERLNLGPMEPEGGDD</sequence>
<dbReference type="NCBIfam" id="TIGR03623">
    <property type="entry name" value="probable DNA repair protein"/>
    <property type="match status" value="1"/>
</dbReference>
<dbReference type="InterPro" id="IPR011604">
    <property type="entry name" value="PDDEXK-like_dom_sf"/>
</dbReference>
<dbReference type="InParanoid" id="A0A5C7EQ92"/>
<dbReference type="SUPFAM" id="SSF52540">
    <property type="entry name" value="P-loop containing nucleoside triphosphate hydrolases"/>
    <property type="match status" value="1"/>
</dbReference>
<dbReference type="InterPro" id="IPR019925">
    <property type="entry name" value="DNA_repair_protein_predicted"/>
</dbReference>
<proteinExistence type="predicted"/>
<dbReference type="Gene3D" id="3.40.50.300">
    <property type="entry name" value="P-loop containing nucleotide triphosphate hydrolases"/>
    <property type="match status" value="1"/>
</dbReference>
<dbReference type="EMBL" id="VPFL01000024">
    <property type="protein sequence ID" value="TXF10663.1"/>
    <property type="molecule type" value="Genomic_DNA"/>
</dbReference>
<organism evidence="2 3">
    <name type="scientific">Pelomicrobium methylotrophicum</name>
    <dbReference type="NCBI Taxonomy" id="2602750"/>
    <lineage>
        <taxon>Bacteria</taxon>
        <taxon>Pseudomonadati</taxon>
        <taxon>Pseudomonadota</taxon>
        <taxon>Hydrogenophilia</taxon>
        <taxon>Hydrogenophilia incertae sedis</taxon>
        <taxon>Pelomicrobium</taxon>
    </lineage>
</organism>
<reference evidence="2 3" key="1">
    <citation type="submission" date="2019-08" db="EMBL/GenBank/DDBJ databases">
        <title>Pelomicrobium methylotrophicum gen. nov., sp. nov. a moderately thermophilic, facultatively anaerobic, lithoautotrophic and methylotrophic bacterium isolated from a terrestrial mud volcano.</title>
        <authorList>
            <person name="Slobodkina G.B."/>
            <person name="Merkel A.Y."/>
            <person name="Slobodkin A.I."/>
        </authorList>
    </citation>
    <scope>NUCLEOTIDE SEQUENCE [LARGE SCALE GENOMIC DNA]</scope>
    <source>
        <strain evidence="2 3">SM250</strain>
    </source>
</reference>
<protein>
    <submittedName>
        <fullName evidence="2">PD-(D/E)XK nuclease family protein</fullName>
    </submittedName>
</protein>
<accession>A0A5C7EQ92</accession>
<dbReference type="Proteomes" id="UP000321201">
    <property type="component" value="Unassembled WGS sequence"/>
</dbReference>
<dbReference type="Pfam" id="PF12705">
    <property type="entry name" value="PDDEXK_1"/>
    <property type="match status" value="1"/>
</dbReference>
<dbReference type="InterPro" id="IPR027417">
    <property type="entry name" value="P-loop_NTPase"/>
</dbReference>
<keyword evidence="3" id="KW-1185">Reference proteome</keyword>
<evidence type="ECO:0000313" key="2">
    <source>
        <dbReference type="EMBL" id="TXF10663.1"/>
    </source>
</evidence>
<dbReference type="OrthoDB" id="9761147at2"/>
<dbReference type="RefSeq" id="WP_147800836.1">
    <property type="nucleotide sequence ID" value="NZ_VPFL01000024.1"/>
</dbReference>
<gene>
    <name evidence="2" type="ORF">FR698_14060</name>
</gene>
<dbReference type="AlphaFoldDB" id="A0A5C7EQ92"/>